<accession>A0A1B2DVD5</accession>
<name>A0A1B2DVD5_9BACL</name>
<dbReference type="InterPro" id="IPR010090">
    <property type="entry name" value="Phage_tape_meas"/>
</dbReference>
<feature type="domain" description="Phage tail tape measure protein" evidence="4">
    <location>
        <begin position="207"/>
        <end position="470"/>
    </location>
</feature>
<evidence type="ECO:0000256" key="3">
    <source>
        <dbReference type="SAM" id="Phobius"/>
    </source>
</evidence>
<dbReference type="PANTHER" id="PTHR37813">
    <property type="entry name" value="FELS-2 PROPHAGE PROTEIN"/>
    <property type="match status" value="1"/>
</dbReference>
<proteinExistence type="predicted"/>
<keyword evidence="1" id="KW-1188">Viral release from host cell</keyword>
<dbReference type="EMBL" id="CP016809">
    <property type="protein sequence ID" value="ANY71655.1"/>
    <property type="molecule type" value="Genomic_DNA"/>
</dbReference>
<organism evidence="5">
    <name type="scientific">Paenibacillus ihbetae</name>
    <dbReference type="NCBI Taxonomy" id="1870820"/>
    <lineage>
        <taxon>Bacteria</taxon>
        <taxon>Bacillati</taxon>
        <taxon>Bacillota</taxon>
        <taxon>Bacilli</taxon>
        <taxon>Bacillales</taxon>
        <taxon>Paenibacillaceae</taxon>
        <taxon>Paenibacillus</taxon>
    </lineage>
</organism>
<evidence type="ECO:0000313" key="5">
    <source>
        <dbReference type="EMBL" id="ANY71655.1"/>
    </source>
</evidence>
<evidence type="ECO:0000259" key="4">
    <source>
        <dbReference type="Pfam" id="PF10145"/>
    </source>
</evidence>
<feature type="transmembrane region" description="Helical" evidence="3">
    <location>
        <begin position="599"/>
        <end position="625"/>
    </location>
</feature>
<protein>
    <recommendedName>
        <fullName evidence="4">Phage tail tape measure protein domain-containing protein</fullName>
    </recommendedName>
</protein>
<gene>
    <name evidence="5" type="ORF">BBD41_03135</name>
</gene>
<keyword evidence="3" id="KW-0472">Membrane</keyword>
<feature type="coiled-coil region" evidence="2">
    <location>
        <begin position="59"/>
        <end position="135"/>
    </location>
</feature>
<sequence>MADIEVGDLVARISFDDTGLNKSMAQINRQMQIVQSEFQKASSALQGYGREEDLLNAKALSLSQQMQLQQQKINNLNQAFQKAAREKGLDAQQTQNLAVKLNKAQAEYSKLESELKQTNSQLNTQEKELSSLQRAWNDSMVQARQSVGNLSDQLKNVGAGITAVGAGIAAGLGVAVNKAADFEQGMANAYSVMAPDEVARFRDELEQLAITMGSDTKYSATEAAQGIEELVKAGVSVEDIMSGGLSGALSLATAGELELADAAEIASTALNAFRDDALDVNKAADILAGAANASATSVSELKFGLSQVSAVASSVGLSFEDTATALAVFAQNGLKGSDAGTSLKTMLTRLTPTTTEAYEQFDELGLISFQTADALEYLTKNGIKPASTQTKDVVDALMTYAAKSVGAKVGTDKANKAFRDMAFQVGALSSVFYDANGDLKGMAEISGILQDSMSHLNSEQRLVAMNTMFGSDAIRAANILFKEGAEGVNTMATAMGKISAADVAKQKMDTLKGAVEELNGSMETAQISIGDALVPAIRKVSEWVQKLVDKFNDLSPSTKSFIAIGGAVAAALALIIGPITLLIGFLPSIVAGFGMLAPVFGALLGPIGLVVAGLAGLVVGGVALYNHLSKESIPEIQRFGKEVSESTQKAVGGFLDLNDQATLALNQLHWSGQTVTAQTAQRIITTFSQMGDQVLVAMKEDHAAQLQEMTNFYASTSVLTEQEEQAALAKMKEYQTAQTTAIQEGQARIKEILETAKAEKRAITDAERNEINKIQQEMVKTGIKHMSENELEQKAILERMRQNASALSARQAAEVVKNSVKQRDETIKAAEEQYNDVVKQIIMQRDEVGSITKEQADKLIAEAKKQRDGAVKHAQSMHNDVLREAKAQAGEHVNQVDWETGNILSKWQVFVNKVKEKWQQLKQWAANIFGDLFKTINNKTEEIKTSVVNKWNDIVNFFKNIDLKKIGADIMNGLKNGIKSKTQELYQEAINISSKIGKAIRDFFNIKSPSRLMMGYGEYISEGLAIGIADSGKEAIKAAEDVAKGTSDGIRKTLQINSPSKVTTKLGEETGEGLSAGLNNKKKKVKKSAEELAKAAFDASKKWIDERKYYNELSLEQELKVWQKISQKYKAGTEQRKQADREVYRIKQELIKAEQEAEKKAFDQSKTWIESKKELNKLSLAEELAAWERLTARQKEGSAERAEAEKQVMRVRQTIYTELKAASDDYLAKVKQVNENVAAEEQRLNEVYEQAVENRAKSIYSFAGLFDEVTQKAEVSGQQLVENLKGQVETITEWSETLNLLGKRGLDDGLMSELREMGPKAAAEIMALNSLTDAELTEYQNLWRTKNQMARTQAVRELEGLRVDTLLQIKDLNVKAAAELDVLQKEFADRVKKIRSGTKNEFNAMTASMPEIGREIINGLMAGIDEMAGPLKNKVSQLSKSISNTIKNTLKIKSPSRVTMGLGEFVSEGLAVGIENAQGLAVKSAINLSGAVANAMATDAAKVAFSTSGVAAQQAATNHNVNMYGLFAGANIHIREDNDIRKLAQQIGSLTTGNARGLGGAPA</sequence>
<reference evidence="5" key="1">
    <citation type="submission" date="2016-08" db="EMBL/GenBank/DDBJ databases">
        <title>Complete Genome Seqeunce of Paenibacillus sp. nov. IHBB 9852 from high altitute lake of Indian trans-Himalayas.</title>
        <authorList>
            <person name="Kiran S."/>
            <person name="Swarnkar M.K."/>
            <person name="Rana A."/>
            <person name="Tewari R."/>
            <person name="Gulati A."/>
        </authorList>
    </citation>
    <scope>NUCLEOTIDE SEQUENCE [LARGE SCALE GENOMIC DNA]</scope>
    <source>
        <strain evidence="5">IHBB 9852</strain>
    </source>
</reference>
<evidence type="ECO:0000256" key="2">
    <source>
        <dbReference type="SAM" id="Coils"/>
    </source>
</evidence>
<feature type="transmembrane region" description="Helical" evidence="3">
    <location>
        <begin position="561"/>
        <end position="587"/>
    </location>
</feature>
<keyword evidence="2" id="KW-0175">Coiled coil</keyword>
<dbReference type="RefSeq" id="WP_099476685.1">
    <property type="nucleotide sequence ID" value="NZ_CP016809.1"/>
</dbReference>
<evidence type="ECO:0000256" key="1">
    <source>
        <dbReference type="ARBA" id="ARBA00022612"/>
    </source>
</evidence>
<dbReference type="KEGG" id="pib:BBD41_03135"/>
<keyword evidence="3" id="KW-0812">Transmembrane</keyword>
<keyword evidence="3" id="KW-1133">Transmembrane helix</keyword>
<dbReference type="Pfam" id="PF10145">
    <property type="entry name" value="PhageMin_Tail"/>
    <property type="match status" value="1"/>
</dbReference>
<dbReference type="PANTHER" id="PTHR37813:SF1">
    <property type="entry name" value="FELS-2 PROPHAGE PROTEIN"/>
    <property type="match status" value="1"/>
</dbReference>
<feature type="coiled-coil region" evidence="2">
    <location>
        <begin position="1216"/>
        <end position="1254"/>
    </location>
</feature>
<dbReference type="NCBIfam" id="TIGR01760">
    <property type="entry name" value="tape_meas_TP901"/>
    <property type="match status" value="2"/>
</dbReference>